<comment type="caution">
    <text evidence="1">The sequence shown here is derived from an EMBL/GenBank/DDBJ whole genome shotgun (WGS) entry which is preliminary data.</text>
</comment>
<protein>
    <recommendedName>
        <fullName evidence="3">Cyanophycin synthase-like N-terminal domain-containing protein</fullName>
    </recommendedName>
</protein>
<gene>
    <name evidence="1" type="ORF">Q3982_06045</name>
</gene>
<name>A0AA43RME6_9ACTN</name>
<evidence type="ECO:0000313" key="2">
    <source>
        <dbReference type="Proteomes" id="UP001168575"/>
    </source>
</evidence>
<reference evidence="1" key="1">
    <citation type="submission" date="2023-07" db="EMBL/GenBank/DDBJ databases">
        <title>Between Cages and Wild: Unraveling the Impact of Captivity on Animal Microbiomes and Antimicrobial Resistance.</title>
        <authorList>
            <person name="Schmartz G.P."/>
            <person name="Rehner J."/>
            <person name="Schuff M.J."/>
            <person name="Becker S.L."/>
            <person name="Kravczyk M."/>
            <person name="Gurevich A."/>
            <person name="Francke R."/>
            <person name="Mueller R."/>
            <person name="Keller V."/>
            <person name="Keller A."/>
        </authorList>
    </citation>
    <scope>NUCLEOTIDE SEQUENCE</scope>
    <source>
        <strain evidence="1">S12M_St_49</strain>
    </source>
</reference>
<sequence length="157" mass="17516">MLRVEKILFKNDRVEIEILDETHLTSEARLKFSSLVAENYPQILMQDCRNSHGSKFGDCLKTTSLAHVLEHVIICNMQGTAADFKLFKDTGDKAGCDPSVSPSSSHITRSLIFVGKTTKMGPNLAKIELKYYDDIHALGAIKRSIEDVNEMLNACLD</sequence>
<dbReference type="Proteomes" id="UP001168575">
    <property type="component" value="Unassembled WGS sequence"/>
</dbReference>
<evidence type="ECO:0000313" key="1">
    <source>
        <dbReference type="EMBL" id="MDO4842222.1"/>
    </source>
</evidence>
<keyword evidence="2" id="KW-1185">Reference proteome</keyword>
<dbReference type="AlphaFoldDB" id="A0AA43RME6"/>
<evidence type="ECO:0008006" key="3">
    <source>
        <dbReference type="Google" id="ProtNLM"/>
    </source>
</evidence>
<accession>A0AA43RME6</accession>
<organism evidence="1 2">
    <name type="scientific">Phoenicibacter congonensis</name>
    <dbReference type="NCBI Taxonomy" id="1944646"/>
    <lineage>
        <taxon>Bacteria</taxon>
        <taxon>Bacillati</taxon>
        <taxon>Actinomycetota</taxon>
        <taxon>Coriobacteriia</taxon>
        <taxon>Eggerthellales</taxon>
        <taxon>Eggerthellaceae</taxon>
        <taxon>Phoenicibacter</taxon>
    </lineage>
</organism>
<proteinExistence type="predicted"/>
<dbReference type="EMBL" id="JAUMVS010000118">
    <property type="protein sequence ID" value="MDO4842222.1"/>
    <property type="molecule type" value="Genomic_DNA"/>
</dbReference>